<dbReference type="InterPro" id="IPR003346">
    <property type="entry name" value="Transposase_20"/>
</dbReference>
<dbReference type="PANTHER" id="PTHR33055:SF3">
    <property type="entry name" value="PUTATIVE TRANSPOSASE FOR IS117-RELATED"/>
    <property type="match status" value="1"/>
</dbReference>
<accession>A0A5J4Q0W6</accession>
<evidence type="ECO:0000313" key="4">
    <source>
        <dbReference type="EMBL" id="KAA6314243.1"/>
    </source>
</evidence>
<reference evidence="4" key="1">
    <citation type="submission" date="2019-03" db="EMBL/GenBank/DDBJ databases">
        <title>Single cell metagenomics reveals metabolic interactions within the superorganism composed of flagellate Streblomastix strix and complex community of Bacteroidetes bacteria on its surface.</title>
        <authorList>
            <person name="Treitli S.C."/>
            <person name="Kolisko M."/>
            <person name="Husnik F."/>
            <person name="Keeling P."/>
            <person name="Hampl V."/>
        </authorList>
    </citation>
    <scope>NUCLEOTIDE SEQUENCE</scope>
    <source>
        <strain evidence="4">STM</strain>
    </source>
</reference>
<dbReference type="GO" id="GO:0004803">
    <property type="term" value="F:transposase activity"/>
    <property type="evidence" value="ECO:0007669"/>
    <property type="project" value="InterPro"/>
</dbReference>
<dbReference type="InterPro" id="IPR002525">
    <property type="entry name" value="Transp_IS110-like_N"/>
</dbReference>
<dbReference type="GO" id="GO:0006313">
    <property type="term" value="P:DNA transposition"/>
    <property type="evidence" value="ECO:0007669"/>
    <property type="project" value="InterPro"/>
</dbReference>
<dbReference type="PANTHER" id="PTHR33055">
    <property type="entry name" value="TRANSPOSASE FOR INSERTION SEQUENCE ELEMENT IS1111A"/>
    <property type="match status" value="1"/>
</dbReference>
<feature type="coiled-coil region" evidence="1">
    <location>
        <begin position="180"/>
        <end position="207"/>
    </location>
</feature>
<name>A0A5J4Q0W6_9ZZZZ</name>
<sequence length="337" mass="38661">MKNFDYFIGIDVSKLTLDVTVLLLQTGKEELIDYQVIDNNEKRVVSYLEKVFKGQCFPENTLFCFEDTGIYSMPLAYILSDQQLNYWQVPALEIKRSKGICRGKSDKTDSKGIALYAFSHLYKLRLSTVSDAVIQKLRLLFSEREKIIKSLGAFKRTSENKDFCSKEVFQSVENINKDIVTQLDNSLKKVEEKLMDIIQEDEKITQEFELINSICGVGRYTALYLIICTKGFSCFENWRQLACYAGVAPFEYSSGTSVRGKTRVSSLADMKLKSLLNMCALVAIRRDKELRGYYERKLAEGKPKMLVINNVRCKLLARIFAVINRNSPFVNTWKFAG</sequence>
<gene>
    <name evidence="4" type="ORF">EZS27_035115</name>
</gene>
<comment type="caution">
    <text evidence="4">The sequence shown here is derived from an EMBL/GenBank/DDBJ whole genome shotgun (WGS) entry which is preliminary data.</text>
</comment>
<dbReference type="AlphaFoldDB" id="A0A5J4Q0W6"/>
<evidence type="ECO:0000256" key="1">
    <source>
        <dbReference type="SAM" id="Coils"/>
    </source>
</evidence>
<keyword evidence="1" id="KW-0175">Coiled coil</keyword>
<evidence type="ECO:0000259" key="3">
    <source>
        <dbReference type="Pfam" id="PF02371"/>
    </source>
</evidence>
<organism evidence="4">
    <name type="scientific">termite gut metagenome</name>
    <dbReference type="NCBI Taxonomy" id="433724"/>
    <lineage>
        <taxon>unclassified sequences</taxon>
        <taxon>metagenomes</taxon>
        <taxon>organismal metagenomes</taxon>
    </lineage>
</organism>
<dbReference type="Pfam" id="PF02371">
    <property type="entry name" value="Transposase_20"/>
    <property type="match status" value="1"/>
</dbReference>
<dbReference type="EMBL" id="SNRY01005732">
    <property type="protein sequence ID" value="KAA6314243.1"/>
    <property type="molecule type" value="Genomic_DNA"/>
</dbReference>
<feature type="domain" description="Transposase IS110-like N-terminal" evidence="2">
    <location>
        <begin position="8"/>
        <end position="156"/>
    </location>
</feature>
<dbReference type="Pfam" id="PF01548">
    <property type="entry name" value="DEDD_Tnp_IS110"/>
    <property type="match status" value="1"/>
</dbReference>
<dbReference type="InterPro" id="IPR047650">
    <property type="entry name" value="Transpos_IS110"/>
</dbReference>
<dbReference type="GO" id="GO:0003677">
    <property type="term" value="F:DNA binding"/>
    <property type="evidence" value="ECO:0007669"/>
    <property type="project" value="InterPro"/>
</dbReference>
<evidence type="ECO:0000259" key="2">
    <source>
        <dbReference type="Pfam" id="PF01548"/>
    </source>
</evidence>
<protein>
    <submittedName>
        <fullName evidence="4">Uncharacterized protein</fullName>
    </submittedName>
</protein>
<feature type="domain" description="Transposase IS116/IS110/IS902 C-terminal" evidence="3">
    <location>
        <begin position="209"/>
        <end position="295"/>
    </location>
</feature>
<proteinExistence type="predicted"/>